<keyword evidence="1" id="KW-0812">Transmembrane</keyword>
<evidence type="ECO:0000313" key="3">
    <source>
        <dbReference type="Proteomes" id="UP001589896"/>
    </source>
</evidence>
<feature type="transmembrane region" description="Helical" evidence="1">
    <location>
        <begin position="78"/>
        <end position="97"/>
    </location>
</feature>
<comment type="caution">
    <text evidence="2">The sequence shown here is derived from an EMBL/GenBank/DDBJ whole genome shotgun (WGS) entry which is preliminary data.</text>
</comment>
<sequence>MRFWKQLVATQAVATGALIATAGLAAAYGALGAARSPGMFSSADSAQIWFFGTFTFGILPVTFFGVPLYVWLSRTGHANWLSVSAIALIPAALLLLVEIEMGLIALLCAPVRTCGRVAHPPRMPYMGEP</sequence>
<keyword evidence="1" id="KW-1133">Transmembrane helix</keyword>
<protein>
    <submittedName>
        <fullName evidence="2">Uncharacterized protein</fullName>
    </submittedName>
</protein>
<name>A0ABV6S0U7_9GAMM</name>
<evidence type="ECO:0000313" key="2">
    <source>
        <dbReference type="EMBL" id="MFC0682850.1"/>
    </source>
</evidence>
<dbReference type="EMBL" id="JBHLTG010000020">
    <property type="protein sequence ID" value="MFC0682850.1"/>
    <property type="molecule type" value="Genomic_DNA"/>
</dbReference>
<reference evidence="2 3" key="1">
    <citation type="submission" date="2024-09" db="EMBL/GenBank/DDBJ databases">
        <authorList>
            <person name="Sun Q."/>
            <person name="Mori K."/>
        </authorList>
    </citation>
    <scope>NUCLEOTIDE SEQUENCE [LARGE SCALE GENOMIC DNA]</scope>
    <source>
        <strain evidence="2 3">KCTC 23076</strain>
    </source>
</reference>
<gene>
    <name evidence="2" type="ORF">ACFFGH_33885</name>
</gene>
<feature type="transmembrane region" description="Helical" evidence="1">
    <location>
        <begin position="48"/>
        <end position="71"/>
    </location>
</feature>
<keyword evidence="1" id="KW-0472">Membrane</keyword>
<evidence type="ECO:0000256" key="1">
    <source>
        <dbReference type="SAM" id="Phobius"/>
    </source>
</evidence>
<dbReference type="Proteomes" id="UP001589896">
    <property type="component" value="Unassembled WGS sequence"/>
</dbReference>
<dbReference type="RefSeq" id="WP_386677268.1">
    <property type="nucleotide sequence ID" value="NZ_JBHLTG010000020.1"/>
</dbReference>
<keyword evidence="3" id="KW-1185">Reference proteome</keyword>
<organism evidence="2 3">
    <name type="scientific">Lysobacter korlensis</name>
    <dbReference type="NCBI Taxonomy" id="553636"/>
    <lineage>
        <taxon>Bacteria</taxon>
        <taxon>Pseudomonadati</taxon>
        <taxon>Pseudomonadota</taxon>
        <taxon>Gammaproteobacteria</taxon>
        <taxon>Lysobacterales</taxon>
        <taxon>Lysobacteraceae</taxon>
        <taxon>Lysobacter</taxon>
    </lineage>
</organism>
<proteinExistence type="predicted"/>
<accession>A0ABV6S0U7</accession>